<dbReference type="AlphaFoldDB" id="A0A4Q4KKF4"/>
<evidence type="ECO:0000313" key="1">
    <source>
        <dbReference type="EMBL" id="RYM33843.1"/>
    </source>
</evidence>
<protein>
    <submittedName>
        <fullName evidence="1">Uncharacterized protein</fullName>
    </submittedName>
</protein>
<dbReference type="RefSeq" id="WP_130093284.1">
    <property type="nucleotide sequence ID" value="NZ_SETE01000003.1"/>
</dbReference>
<dbReference type="OrthoDB" id="1496071at2"/>
<dbReference type="Proteomes" id="UP000293952">
    <property type="component" value="Unassembled WGS sequence"/>
</dbReference>
<accession>A0A4Q4KKF4</accession>
<keyword evidence="2" id="KW-1185">Reference proteome</keyword>
<comment type="caution">
    <text evidence="1">The sequence shown here is derived from an EMBL/GenBank/DDBJ whole genome shotgun (WGS) entry which is preliminary data.</text>
</comment>
<gene>
    <name evidence="1" type="ORF">ERX46_07720</name>
</gene>
<name>A0A4Q4KKF4_9FLAO</name>
<dbReference type="EMBL" id="SETE01000003">
    <property type="protein sequence ID" value="RYM33843.1"/>
    <property type="molecule type" value="Genomic_DNA"/>
</dbReference>
<organism evidence="1 2">
    <name type="scientific">Brumimicrobium glaciale</name>
    <dbReference type="NCBI Taxonomy" id="200475"/>
    <lineage>
        <taxon>Bacteria</taxon>
        <taxon>Pseudomonadati</taxon>
        <taxon>Bacteroidota</taxon>
        <taxon>Flavobacteriia</taxon>
        <taxon>Flavobacteriales</taxon>
        <taxon>Crocinitomicaceae</taxon>
        <taxon>Brumimicrobium</taxon>
    </lineage>
</organism>
<sequence length="224" mass="25475">MRNILIFTFIVAISALFSCEKNNYSPVIETIEPLPYFPAFPGSYWIYDSGDTMKVDSYVEYEYNTADYNSKPNYKTYKFPRLILSGIYNDYVLGDDIFTYVNEYSILKSSASGNLNPPFKELLSLTEGSEFTIGAAYKNSKETGKTIKVDTTITIGTTQYNDVIVTIQFNEECIYETGGTPESCATIREYYAKNVGLIKRERKDFGSNTVFVDDINLVEYYIAP</sequence>
<reference evidence="1 2" key="1">
    <citation type="submission" date="2019-02" db="EMBL/GenBank/DDBJ databases">
        <title>Genome sequence of the sea-ice species Brumimicrobium glaciale.</title>
        <authorList>
            <person name="Bowman J.P."/>
        </authorList>
    </citation>
    <scope>NUCLEOTIDE SEQUENCE [LARGE SCALE GENOMIC DNA]</scope>
    <source>
        <strain evidence="1 2">IC156</strain>
    </source>
</reference>
<evidence type="ECO:0000313" key="2">
    <source>
        <dbReference type="Proteomes" id="UP000293952"/>
    </source>
</evidence>
<dbReference type="PROSITE" id="PS51257">
    <property type="entry name" value="PROKAR_LIPOPROTEIN"/>
    <property type="match status" value="1"/>
</dbReference>
<proteinExistence type="predicted"/>